<evidence type="ECO:0000256" key="7">
    <source>
        <dbReference type="ARBA" id="ARBA00023137"/>
    </source>
</evidence>
<dbReference type="CDD" id="cd05387">
    <property type="entry name" value="BY-kinase"/>
    <property type="match status" value="1"/>
</dbReference>
<protein>
    <recommendedName>
        <fullName evidence="2">non-specific protein-tyrosine kinase</fullName>
        <ecNumber evidence="2">2.7.10.2</ecNumber>
    </recommendedName>
</protein>
<keyword evidence="7" id="KW-0829">Tyrosine-protein kinase</keyword>
<evidence type="ECO:0000256" key="2">
    <source>
        <dbReference type="ARBA" id="ARBA00011903"/>
    </source>
</evidence>
<evidence type="ECO:0000256" key="5">
    <source>
        <dbReference type="ARBA" id="ARBA00022777"/>
    </source>
</evidence>
<dbReference type="AlphaFoldDB" id="A0A4Y8IJ52"/>
<dbReference type="NCBIfam" id="TIGR01007">
    <property type="entry name" value="eps_fam"/>
    <property type="match status" value="1"/>
</dbReference>
<keyword evidence="3 10" id="KW-0808">Transferase</keyword>
<dbReference type="Proteomes" id="UP000297975">
    <property type="component" value="Unassembled WGS sequence"/>
</dbReference>
<evidence type="ECO:0000256" key="4">
    <source>
        <dbReference type="ARBA" id="ARBA00022741"/>
    </source>
</evidence>
<comment type="catalytic activity">
    <reaction evidence="8">
        <text>L-tyrosyl-[protein] + ATP = O-phospho-L-tyrosyl-[protein] + ADP + H(+)</text>
        <dbReference type="Rhea" id="RHEA:10596"/>
        <dbReference type="Rhea" id="RHEA-COMP:10136"/>
        <dbReference type="Rhea" id="RHEA-COMP:20101"/>
        <dbReference type="ChEBI" id="CHEBI:15378"/>
        <dbReference type="ChEBI" id="CHEBI:30616"/>
        <dbReference type="ChEBI" id="CHEBI:46858"/>
        <dbReference type="ChEBI" id="CHEBI:61978"/>
        <dbReference type="ChEBI" id="CHEBI:456216"/>
        <dbReference type="EC" id="2.7.10.2"/>
    </reaction>
</comment>
<dbReference type="InterPro" id="IPR027417">
    <property type="entry name" value="P-loop_NTPase"/>
</dbReference>
<dbReference type="PANTHER" id="PTHR32309">
    <property type="entry name" value="TYROSINE-PROTEIN KINASE"/>
    <property type="match status" value="1"/>
</dbReference>
<dbReference type="GO" id="GO:0042802">
    <property type="term" value="F:identical protein binding"/>
    <property type="evidence" value="ECO:0007669"/>
    <property type="project" value="UniProtKB-ARBA"/>
</dbReference>
<dbReference type="InterPro" id="IPR005702">
    <property type="entry name" value="Wzc-like_C"/>
</dbReference>
<dbReference type="SUPFAM" id="SSF52540">
    <property type="entry name" value="P-loop containing nucleoside triphosphate hydrolases"/>
    <property type="match status" value="1"/>
</dbReference>
<comment type="caution">
    <text evidence="10">The sequence shown here is derived from an EMBL/GenBank/DDBJ whole genome shotgun (WGS) entry which is preliminary data.</text>
</comment>
<evidence type="ECO:0000313" key="10">
    <source>
        <dbReference type="EMBL" id="TFB18910.1"/>
    </source>
</evidence>
<dbReference type="Pfam" id="PF13614">
    <property type="entry name" value="AAA_31"/>
    <property type="match status" value="1"/>
</dbReference>
<name>A0A4Y8IJ52_9BACI</name>
<evidence type="ECO:0000313" key="11">
    <source>
        <dbReference type="Proteomes" id="UP000297975"/>
    </source>
</evidence>
<evidence type="ECO:0000256" key="8">
    <source>
        <dbReference type="ARBA" id="ARBA00051245"/>
    </source>
</evidence>
<keyword evidence="4" id="KW-0547">Nucleotide-binding</keyword>
<dbReference type="OrthoDB" id="9794577at2"/>
<dbReference type="GO" id="GO:0004715">
    <property type="term" value="F:non-membrane spanning protein tyrosine kinase activity"/>
    <property type="evidence" value="ECO:0007669"/>
    <property type="project" value="UniProtKB-EC"/>
</dbReference>
<dbReference type="PANTHER" id="PTHR32309:SF13">
    <property type="entry name" value="FERRIC ENTEROBACTIN TRANSPORT PROTEIN FEPE"/>
    <property type="match status" value="1"/>
</dbReference>
<dbReference type="InterPro" id="IPR025669">
    <property type="entry name" value="AAA_dom"/>
</dbReference>
<sequence>MELLTRKKKDSGSQLIAIDRKNKQGSEQFRAIRSNLNFFSVNKNLKTLAVSSPSSGDGKTMTASNLAIVFRQEGKEVLLVDTDLRKPSIHQTFDVPNNYGLSHHLLGEMKVEDIITTSYLTSVDIITSGLIPPNPSEMLSSPQMTEFIETVKEMYDIVIFDTPPILVVTDATIVANKCDGALLVVRHKKNELSQVERARDQLKNADAHLIGAVFNGPKVPKEAYYY</sequence>
<gene>
    <name evidence="10" type="ORF">E3U55_11605</name>
</gene>
<dbReference type="EMBL" id="SOPW01000012">
    <property type="protein sequence ID" value="TFB18910.1"/>
    <property type="molecule type" value="Genomic_DNA"/>
</dbReference>
<accession>A0A4Y8IJ52</accession>
<evidence type="ECO:0000259" key="9">
    <source>
        <dbReference type="Pfam" id="PF13614"/>
    </source>
</evidence>
<dbReference type="GO" id="GO:0005524">
    <property type="term" value="F:ATP binding"/>
    <property type="evidence" value="ECO:0007669"/>
    <property type="project" value="UniProtKB-KW"/>
</dbReference>
<dbReference type="InterPro" id="IPR050445">
    <property type="entry name" value="Bact_polysacc_biosynth/exp"/>
</dbReference>
<keyword evidence="11" id="KW-1185">Reference proteome</keyword>
<dbReference type="EC" id="2.7.10.2" evidence="2"/>
<keyword evidence="6" id="KW-0067">ATP-binding</keyword>
<comment type="similarity">
    <text evidence="1">Belongs to the CpsD/CapB family.</text>
</comment>
<dbReference type="GO" id="GO:0005886">
    <property type="term" value="C:plasma membrane"/>
    <property type="evidence" value="ECO:0007669"/>
    <property type="project" value="TreeGrafter"/>
</dbReference>
<dbReference type="Gene3D" id="3.40.50.300">
    <property type="entry name" value="P-loop containing nucleotide triphosphate hydrolases"/>
    <property type="match status" value="1"/>
</dbReference>
<dbReference type="FunFam" id="3.40.50.300:FF:000527">
    <property type="entry name" value="Tyrosine-protein kinase etk"/>
    <property type="match status" value="1"/>
</dbReference>
<evidence type="ECO:0000256" key="1">
    <source>
        <dbReference type="ARBA" id="ARBA00007316"/>
    </source>
</evidence>
<evidence type="ECO:0000256" key="3">
    <source>
        <dbReference type="ARBA" id="ARBA00022679"/>
    </source>
</evidence>
<evidence type="ECO:0000256" key="6">
    <source>
        <dbReference type="ARBA" id="ARBA00022840"/>
    </source>
</evidence>
<organism evidence="10 11">
    <name type="scientific">Filobacillus milosensis</name>
    <dbReference type="NCBI Taxonomy" id="94137"/>
    <lineage>
        <taxon>Bacteria</taxon>
        <taxon>Bacillati</taxon>
        <taxon>Bacillota</taxon>
        <taxon>Bacilli</taxon>
        <taxon>Bacillales</taxon>
        <taxon>Bacillaceae</taxon>
        <taxon>Filobacillus</taxon>
    </lineage>
</organism>
<reference evidence="10 11" key="1">
    <citation type="submission" date="2019-03" db="EMBL/GenBank/DDBJ databases">
        <authorList>
            <person name="He R.-H."/>
        </authorList>
    </citation>
    <scope>NUCLEOTIDE SEQUENCE [LARGE SCALE GENOMIC DNA]</scope>
    <source>
        <strain evidence="11">SH 714</strain>
    </source>
</reference>
<feature type="domain" description="AAA" evidence="9">
    <location>
        <begin position="46"/>
        <end position="174"/>
    </location>
</feature>
<keyword evidence="5 10" id="KW-0418">Kinase</keyword>
<proteinExistence type="inferred from homology"/>